<feature type="compositionally biased region" description="Polar residues" evidence="1">
    <location>
        <begin position="74"/>
        <end position="84"/>
    </location>
</feature>
<dbReference type="Proteomes" id="UP001458880">
    <property type="component" value="Unassembled WGS sequence"/>
</dbReference>
<comment type="caution">
    <text evidence="2">The sequence shown here is derived from an EMBL/GenBank/DDBJ whole genome shotgun (WGS) entry which is preliminary data.</text>
</comment>
<proteinExistence type="predicted"/>
<organism evidence="2 3">
    <name type="scientific">Popillia japonica</name>
    <name type="common">Japanese beetle</name>
    <dbReference type="NCBI Taxonomy" id="7064"/>
    <lineage>
        <taxon>Eukaryota</taxon>
        <taxon>Metazoa</taxon>
        <taxon>Ecdysozoa</taxon>
        <taxon>Arthropoda</taxon>
        <taxon>Hexapoda</taxon>
        <taxon>Insecta</taxon>
        <taxon>Pterygota</taxon>
        <taxon>Neoptera</taxon>
        <taxon>Endopterygota</taxon>
        <taxon>Coleoptera</taxon>
        <taxon>Polyphaga</taxon>
        <taxon>Scarabaeiformia</taxon>
        <taxon>Scarabaeidae</taxon>
        <taxon>Rutelinae</taxon>
        <taxon>Popillia</taxon>
    </lineage>
</organism>
<protein>
    <recommendedName>
        <fullName evidence="4">C2H2-type domain-containing protein</fullName>
    </recommendedName>
</protein>
<evidence type="ECO:0000313" key="2">
    <source>
        <dbReference type="EMBL" id="KAK9739362.1"/>
    </source>
</evidence>
<dbReference type="AlphaFoldDB" id="A0AAW1LZW2"/>
<accession>A0AAW1LZW2</accession>
<name>A0AAW1LZW2_POPJA</name>
<dbReference type="EMBL" id="JASPKY010000076">
    <property type="protein sequence ID" value="KAK9739362.1"/>
    <property type="molecule type" value="Genomic_DNA"/>
</dbReference>
<evidence type="ECO:0000256" key="1">
    <source>
        <dbReference type="SAM" id="MobiDB-lite"/>
    </source>
</evidence>
<reference evidence="2 3" key="1">
    <citation type="journal article" date="2024" name="BMC Genomics">
        <title>De novo assembly and annotation of Popillia japonica's genome with initial clues to its potential as an invasive pest.</title>
        <authorList>
            <person name="Cucini C."/>
            <person name="Boschi S."/>
            <person name="Funari R."/>
            <person name="Cardaioli E."/>
            <person name="Iannotti N."/>
            <person name="Marturano G."/>
            <person name="Paoli F."/>
            <person name="Bruttini M."/>
            <person name="Carapelli A."/>
            <person name="Frati F."/>
            <person name="Nardi F."/>
        </authorList>
    </citation>
    <scope>NUCLEOTIDE SEQUENCE [LARGE SCALE GENOMIC DNA]</scope>
    <source>
        <strain evidence="2">DMR45628</strain>
    </source>
</reference>
<evidence type="ECO:0008006" key="4">
    <source>
        <dbReference type="Google" id="ProtNLM"/>
    </source>
</evidence>
<keyword evidence="3" id="KW-1185">Reference proteome</keyword>
<gene>
    <name evidence="2" type="ORF">QE152_g9101</name>
</gene>
<evidence type="ECO:0000313" key="3">
    <source>
        <dbReference type="Proteomes" id="UP001458880"/>
    </source>
</evidence>
<sequence>MFGDETANTSFSAFIQTAIKVQGLCSMKILDSENSVDDFLESKFTNEECEIENPENNEPIIVEESPPEGRESKQVYSSTDTIARNNDEAASRKTLKDAPEICKCFICGKYLSNQYNLRMYMGTHKDTYYSCLCVVKC</sequence>
<feature type="region of interest" description="Disordered" evidence="1">
    <location>
        <begin position="54"/>
        <end position="90"/>
    </location>
</feature>